<evidence type="ECO:0000259" key="7">
    <source>
        <dbReference type="Pfam" id="PF13086"/>
    </source>
</evidence>
<comment type="similarity">
    <text evidence="1">Belongs to the DNA2/NAM7 helicase family.</text>
</comment>
<dbReference type="GO" id="GO:0016787">
    <property type="term" value="F:hydrolase activity"/>
    <property type="evidence" value="ECO:0007669"/>
    <property type="project" value="UniProtKB-KW"/>
</dbReference>
<dbReference type="RefSeq" id="WP_133583245.1">
    <property type="nucleotide sequence ID" value="NZ_SNYV01000011.1"/>
</dbReference>
<reference evidence="9 10" key="1">
    <citation type="submission" date="2019-03" db="EMBL/GenBank/DDBJ databases">
        <title>Genomic Encyclopedia of Archaeal and Bacterial Type Strains, Phase II (KMG-II): from individual species to whole genera.</title>
        <authorList>
            <person name="Goeker M."/>
        </authorList>
    </citation>
    <scope>NUCLEOTIDE SEQUENCE [LARGE SCALE GENOMIC DNA]</scope>
    <source>
        <strain evidence="9 10">DSM 28353</strain>
    </source>
</reference>
<keyword evidence="4 9" id="KW-0347">Helicase</keyword>
<evidence type="ECO:0000256" key="6">
    <source>
        <dbReference type="SAM" id="Coils"/>
    </source>
</evidence>
<dbReference type="PANTHER" id="PTHR43788:SF8">
    <property type="entry name" value="DNA-BINDING PROTEIN SMUBP-2"/>
    <property type="match status" value="1"/>
</dbReference>
<evidence type="ECO:0000256" key="5">
    <source>
        <dbReference type="ARBA" id="ARBA00022840"/>
    </source>
</evidence>
<dbReference type="InterPro" id="IPR050534">
    <property type="entry name" value="Coronavir_polyprotein_1ab"/>
</dbReference>
<evidence type="ECO:0000256" key="2">
    <source>
        <dbReference type="ARBA" id="ARBA00022741"/>
    </source>
</evidence>
<dbReference type="GO" id="GO:0043139">
    <property type="term" value="F:5'-3' DNA helicase activity"/>
    <property type="evidence" value="ECO:0007669"/>
    <property type="project" value="TreeGrafter"/>
</dbReference>
<dbReference type="InterPro" id="IPR027417">
    <property type="entry name" value="P-loop_NTPase"/>
</dbReference>
<feature type="domain" description="DNA2/NAM7 helicase helicase" evidence="7">
    <location>
        <begin position="294"/>
        <end position="800"/>
    </location>
</feature>
<dbReference type="GO" id="GO:0005524">
    <property type="term" value="F:ATP binding"/>
    <property type="evidence" value="ECO:0007669"/>
    <property type="project" value="UniProtKB-KW"/>
</dbReference>
<dbReference type="Pfam" id="PF13087">
    <property type="entry name" value="AAA_12"/>
    <property type="match status" value="1"/>
</dbReference>
<dbReference type="EMBL" id="SNYV01000011">
    <property type="protein sequence ID" value="TDQ79452.1"/>
    <property type="molecule type" value="Genomic_DNA"/>
</dbReference>
<dbReference type="PANTHER" id="PTHR43788">
    <property type="entry name" value="DNA2/NAM7 HELICASE FAMILY MEMBER"/>
    <property type="match status" value="1"/>
</dbReference>
<name>A0A4R6WL58_9SPHI</name>
<feature type="coiled-coil region" evidence="6">
    <location>
        <begin position="602"/>
        <end position="629"/>
    </location>
</feature>
<proteinExistence type="inferred from homology"/>
<organism evidence="9 10">
    <name type="scientific">Sphingobacterium yanglingense</name>
    <dbReference type="NCBI Taxonomy" id="1437280"/>
    <lineage>
        <taxon>Bacteria</taxon>
        <taxon>Pseudomonadati</taxon>
        <taxon>Bacteroidota</taxon>
        <taxon>Sphingobacteriia</taxon>
        <taxon>Sphingobacteriales</taxon>
        <taxon>Sphingobacteriaceae</taxon>
        <taxon>Sphingobacterium</taxon>
    </lineage>
</organism>
<sequence>MREKEHLQSIIKYWRSIEVFNLPDFTMGQSENDRYSKVDFTKKEPWLRGEVSPKADHEFLYTLVLGTVSKKKVFKTIDSFFSVEARLKDEDYDFINGQTLLCSITLSQQGTVKEFGYLLPSYIFGVQLLKQSKSLDQVNKLIKDQNDDFLHRNKILKEHDFLEDESEFVSGSFTHSRLQEEIDQIKKMTSFWFDEEIAVYLNVREVKKDRNVDPPFLNSFYLDDLNKVLELKEEQVSSIVSTLLSSQVDKSKRIDILNNRGAFLEVINPKYLSIGRWPNSLNYNLYHAQQGAVQNILHNLQEGGVFSVNGPPGTGKTTLLKEVIANVIVRRADLILEVGVSKIFNEKAKKVVSKSSSFVNYYHELNSRFLGEFGIVVTSNNNTAVENISKELPKREEKSYVDTLGFGYFSEIAERLVTGQTNWGTLAAVLGNAKNRYQFIDNFWNDDKKGKLQIGFSSFLRDVVRQKNKEDNSYYLALFKKEEANYRALRREFDSFKNLAELYFVMLHQFGENQSLLHELTKTEREIDEELSSRELLFNLKSAALDDLFDDRTRVQETLSHLKTIQPSLFFIHKLFRTSLYKEWNKSYQLPLQELLEINQTISTDQAEVRQIKKEITKLTEQQQVIRKQKSKPQQYFLDLEQKKETISEKYGIEINNLPDEWFIDESMEDLHLSMPFYSAKVAKIQSDIFLSALRIHELTIKINEGIISKNIRTYMACLATGPDKDTSMMQHLWDSFFICVPVVSTTLASISKQFPFDLKLGWTLIDEAGQAVPQSAVGVLQRSKRAVVIGDPLQIEPVVTIPPSLVEKLREEYKVDLLWSPYVSSLQQLADRTSKQGTAIIDYKDTSVWTGFPLRVHRRCIDPMFSISNSIAYNNQMVLFPGLKTDGSESANAIQTQWIDVKSDQSALNKHVILEEIAAIESFLNTNAQAIGRDDVYIISPFKNVADHCSRHFNSTLYPHVKCGTVHTFQGKEAKTVVFVLGTDQNGGGARKWASQKPNLVNVAVTRAKKSLIIVGDRDLWRQQLYFSTLSSEVN</sequence>
<keyword evidence="6" id="KW-0175">Coiled coil</keyword>
<evidence type="ECO:0000256" key="3">
    <source>
        <dbReference type="ARBA" id="ARBA00022801"/>
    </source>
</evidence>
<dbReference type="InterPro" id="IPR041679">
    <property type="entry name" value="DNA2/NAM7-like_C"/>
</dbReference>
<protein>
    <submittedName>
        <fullName evidence="9">Superfamily I DNA and/or RNA helicase</fullName>
    </submittedName>
</protein>
<dbReference type="OrthoDB" id="9757917at2"/>
<evidence type="ECO:0000259" key="8">
    <source>
        <dbReference type="Pfam" id="PF13087"/>
    </source>
</evidence>
<dbReference type="Pfam" id="PF13086">
    <property type="entry name" value="AAA_11"/>
    <property type="match status" value="1"/>
</dbReference>
<dbReference type="InterPro" id="IPR041677">
    <property type="entry name" value="DNA2/NAM7_AAA_11"/>
</dbReference>
<accession>A0A4R6WL58</accession>
<evidence type="ECO:0000313" key="9">
    <source>
        <dbReference type="EMBL" id="TDQ79452.1"/>
    </source>
</evidence>
<evidence type="ECO:0000256" key="1">
    <source>
        <dbReference type="ARBA" id="ARBA00007913"/>
    </source>
</evidence>
<dbReference type="Gene3D" id="3.40.50.300">
    <property type="entry name" value="P-loop containing nucleotide triphosphate hydrolases"/>
    <property type="match status" value="3"/>
</dbReference>
<evidence type="ECO:0000256" key="4">
    <source>
        <dbReference type="ARBA" id="ARBA00022806"/>
    </source>
</evidence>
<keyword evidence="3" id="KW-0378">Hydrolase</keyword>
<dbReference type="AlphaFoldDB" id="A0A4R6WL58"/>
<dbReference type="Proteomes" id="UP000295292">
    <property type="component" value="Unassembled WGS sequence"/>
</dbReference>
<keyword evidence="10" id="KW-1185">Reference proteome</keyword>
<feature type="domain" description="DNA2/NAM7 helicase-like C-terminal" evidence="8">
    <location>
        <begin position="897"/>
        <end position="1019"/>
    </location>
</feature>
<evidence type="ECO:0000313" key="10">
    <source>
        <dbReference type="Proteomes" id="UP000295292"/>
    </source>
</evidence>
<dbReference type="SUPFAM" id="SSF52540">
    <property type="entry name" value="P-loop containing nucleoside triphosphate hydrolases"/>
    <property type="match status" value="2"/>
</dbReference>
<comment type="caution">
    <text evidence="9">The sequence shown here is derived from an EMBL/GenBank/DDBJ whole genome shotgun (WGS) entry which is preliminary data.</text>
</comment>
<keyword evidence="5" id="KW-0067">ATP-binding</keyword>
<gene>
    <name evidence="9" type="ORF">CLV99_0890</name>
</gene>
<keyword evidence="2" id="KW-0547">Nucleotide-binding</keyword>